<evidence type="ECO:0000313" key="1">
    <source>
        <dbReference type="EMBL" id="KAK5836135.1"/>
    </source>
</evidence>
<gene>
    <name evidence="1" type="ORF">PVK06_011890</name>
</gene>
<organism evidence="1 2">
    <name type="scientific">Gossypium arboreum</name>
    <name type="common">Tree cotton</name>
    <name type="synonym">Gossypium nanking</name>
    <dbReference type="NCBI Taxonomy" id="29729"/>
    <lineage>
        <taxon>Eukaryota</taxon>
        <taxon>Viridiplantae</taxon>
        <taxon>Streptophyta</taxon>
        <taxon>Embryophyta</taxon>
        <taxon>Tracheophyta</taxon>
        <taxon>Spermatophyta</taxon>
        <taxon>Magnoliopsida</taxon>
        <taxon>eudicotyledons</taxon>
        <taxon>Gunneridae</taxon>
        <taxon>Pentapetalae</taxon>
        <taxon>rosids</taxon>
        <taxon>malvids</taxon>
        <taxon>Malvales</taxon>
        <taxon>Malvaceae</taxon>
        <taxon>Malvoideae</taxon>
        <taxon>Gossypium</taxon>
    </lineage>
</organism>
<comment type="caution">
    <text evidence="1">The sequence shown here is derived from an EMBL/GenBank/DDBJ whole genome shotgun (WGS) entry which is preliminary data.</text>
</comment>
<keyword evidence="2" id="KW-1185">Reference proteome</keyword>
<protein>
    <submittedName>
        <fullName evidence="1">Uncharacterized protein</fullName>
    </submittedName>
</protein>
<dbReference type="Proteomes" id="UP001358586">
    <property type="component" value="Chromosome 4"/>
</dbReference>
<name>A0ABR0QAG5_GOSAR</name>
<sequence>MRQSTAEERRRSAVEIKVNIARLWNCSTTSMNCNEQRDLGYSRPSYTWQRGGTFVRLDQTLANDAWMITFRSVESITSLALSLIIDLSYNLLDQTLVYLKEDLSDF</sequence>
<reference evidence="1 2" key="1">
    <citation type="submission" date="2023-03" db="EMBL/GenBank/DDBJ databases">
        <title>WGS of Gossypium arboreum.</title>
        <authorList>
            <person name="Yu D."/>
        </authorList>
    </citation>
    <scope>NUCLEOTIDE SEQUENCE [LARGE SCALE GENOMIC DNA]</scope>
    <source>
        <tissue evidence="1">Leaf</tissue>
    </source>
</reference>
<evidence type="ECO:0000313" key="2">
    <source>
        <dbReference type="Proteomes" id="UP001358586"/>
    </source>
</evidence>
<dbReference type="EMBL" id="JARKNE010000004">
    <property type="protein sequence ID" value="KAK5836135.1"/>
    <property type="molecule type" value="Genomic_DNA"/>
</dbReference>
<proteinExistence type="predicted"/>
<accession>A0ABR0QAG5</accession>